<dbReference type="EMBL" id="JADNRY010000062">
    <property type="protein sequence ID" value="KAF9068349.1"/>
    <property type="molecule type" value="Genomic_DNA"/>
</dbReference>
<dbReference type="InterPro" id="IPR001128">
    <property type="entry name" value="Cyt_P450"/>
</dbReference>
<evidence type="ECO:0000256" key="13">
    <source>
        <dbReference type="PIRSR" id="PIRSR602401-1"/>
    </source>
</evidence>
<dbReference type="PRINTS" id="PR00463">
    <property type="entry name" value="EP450I"/>
</dbReference>
<evidence type="ECO:0000256" key="2">
    <source>
        <dbReference type="ARBA" id="ARBA00004370"/>
    </source>
</evidence>
<name>A0A9P5PS53_9AGAR</name>
<evidence type="ECO:0000256" key="14">
    <source>
        <dbReference type="RuleBase" id="RU000461"/>
    </source>
</evidence>
<dbReference type="InterPro" id="IPR036396">
    <property type="entry name" value="Cyt_P450_sf"/>
</dbReference>
<dbReference type="GO" id="GO:0016705">
    <property type="term" value="F:oxidoreductase activity, acting on paired donors, with incorporation or reduction of molecular oxygen"/>
    <property type="evidence" value="ECO:0007669"/>
    <property type="project" value="InterPro"/>
</dbReference>
<accession>A0A9P5PS53</accession>
<dbReference type="Pfam" id="PF00067">
    <property type="entry name" value="p450"/>
    <property type="match status" value="1"/>
</dbReference>
<keyword evidence="10 13" id="KW-0408">Iron</keyword>
<comment type="subcellular location">
    <subcellularLocation>
        <location evidence="2">Membrane</location>
    </subcellularLocation>
</comment>
<dbReference type="PANTHER" id="PTHR24305:SF166">
    <property type="entry name" value="CYTOCHROME P450 12A4, MITOCHONDRIAL-RELATED"/>
    <property type="match status" value="1"/>
</dbReference>
<sequence>MIMIDNNYSLLFSILILTSLFWRYVQTKRSTAQQLAMPYPNQTSWIWGHELEIFQHEASEMYIKWAASIGLVYRIKAALFQPDIIIVGDNSAAQHILQNSNRYVKAPAFLRLITRHIGKGLVCVEGEDHKYQRRLLAPAFTSSAVEAMADDIFSCVDKMTQNLRSTLIATGETNDDIVDVVPIMSACTLDIIGRVGFGHDFEGGKSTEGRAISSAWRHDMVMTRTFTGFVAPIVINVFPWIIKFPIAAFRDGVVRRIIHKLAGKLISDNSKNMNVLHVHDKRDKSEARLTTVELLDNTTAVTVDFILLQLARNPSIQRKLQQEIRSVASLDYSTIVGLEYLNAVAKEGLRLHPVGAPTERIALRDDVIPLNQAIRTGSGEMVSSFTIKAGQVFRIPWTVLNTNQQVWGNNADEFIPERWIEPGGILPPNKLPHGPWAGVSSFSDGPRSCIGFRLAVLELKIIIAALVRSFEFEPTEAKIIQQLSLSLQPFADGKVSSMPLKVTLAPEL</sequence>
<keyword evidence="16" id="KW-1185">Reference proteome</keyword>
<gene>
    <name evidence="15" type="ORF">BDP27DRAFT_1383670</name>
</gene>
<dbReference type="PRINTS" id="PR00385">
    <property type="entry name" value="P450"/>
</dbReference>
<proteinExistence type="inferred from homology"/>
<comment type="caution">
    <text evidence="15">The sequence shown here is derived from an EMBL/GenBank/DDBJ whole genome shotgun (WGS) entry which is preliminary data.</text>
</comment>
<dbReference type="PANTHER" id="PTHR24305">
    <property type="entry name" value="CYTOCHROME P450"/>
    <property type="match status" value="1"/>
</dbReference>
<comment type="cofactor">
    <cofactor evidence="1 13">
        <name>heme</name>
        <dbReference type="ChEBI" id="CHEBI:30413"/>
    </cofactor>
</comment>
<comment type="similarity">
    <text evidence="4 14">Belongs to the cytochrome P450 family.</text>
</comment>
<dbReference type="Gene3D" id="1.10.630.10">
    <property type="entry name" value="Cytochrome P450"/>
    <property type="match status" value="1"/>
</dbReference>
<evidence type="ECO:0000256" key="9">
    <source>
        <dbReference type="ARBA" id="ARBA00023002"/>
    </source>
</evidence>
<dbReference type="GO" id="GO:0005506">
    <property type="term" value="F:iron ion binding"/>
    <property type="evidence" value="ECO:0007669"/>
    <property type="project" value="InterPro"/>
</dbReference>
<comment type="pathway">
    <text evidence="3">Secondary metabolite biosynthesis; terpenoid biosynthesis.</text>
</comment>
<dbReference type="GO" id="GO:0004497">
    <property type="term" value="F:monooxygenase activity"/>
    <property type="evidence" value="ECO:0007669"/>
    <property type="project" value="UniProtKB-KW"/>
</dbReference>
<evidence type="ECO:0000256" key="11">
    <source>
        <dbReference type="ARBA" id="ARBA00023033"/>
    </source>
</evidence>
<evidence type="ECO:0000256" key="10">
    <source>
        <dbReference type="ARBA" id="ARBA00023004"/>
    </source>
</evidence>
<dbReference type="InterPro" id="IPR002401">
    <property type="entry name" value="Cyt_P450_E_grp-I"/>
</dbReference>
<dbReference type="SUPFAM" id="SSF48264">
    <property type="entry name" value="Cytochrome P450"/>
    <property type="match status" value="1"/>
</dbReference>
<dbReference type="InterPro" id="IPR050121">
    <property type="entry name" value="Cytochrome_P450_monoxygenase"/>
</dbReference>
<evidence type="ECO:0000256" key="7">
    <source>
        <dbReference type="ARBA" id="ARBA00022723"/>
    </source>
</evidence>
<organism evidence="15 16">
    <name type="scientific">Rhodocollybia butyracea</name>
    <dbReference type="NCBI Taxonomy" id="206335"/>
    <lineage>
        <taxon>Eukaryota</taxon>
        <taxon>Fungi</taxon>
        <taxon>Dikarya</taxon>
        <taxon>Basidiomycota</taxon>
        <taxon>Agaricomycotina</taxon>
        <taxon>Agaricomycetes</taxon>
        <taxon>Agaricomycetidae</taxon>
        <taxon>Agaricales</taxon>
        <taxon>Marasmiineae</taxon>
        <taxon>Omphalotaceae</taxon>
        <taxon>Rhodocollybia</taxon>
    </lineage>
</organism>
<evidence type="ECO:0000256" key="8">
    <source>
        <dbReference type="ARBA" id="ARBA00022989"/>
    </source>
</evidence>
<keyword evidence="6" id="KW-0812">Transmembrane</keyword>
<evidence type="ECO:0000256" key="3">
    <source>
        <dbReference type="ARBA" id="ARBA00004721"/>
    </source>
</evidence>
<keyword evidence="9 14" id="KW-0560">Oxidoreductase</keyword>
<dbReference type="AlphaFoldDB" id="A0A9P5PS53"/>
<dbReference type="Proteomes" id="UP000772434">
    <property type="component" value="Unassembled WGS sequence"/>
</dbReference>
<evidence type="ECO:0000256" key="5">
    <source>
        <dbReference type="ARBA" id="ARBA00022617"/>
    </source>
</evidence>
<protein>
    <submittedName>
        <fullName evidence="15">Cytochrome P450</fullName>
    </submittedName>
</protein>
<keyword evidence="8" id="KW-1133">Transmembrane helix</keyword>
<keyword evidence="11 14" id="KW-0503">Monooxygenase</keyword>
<dbReference type="OrthoDB" id="1470350at2759"/>
<feature type="binding site" description="axial binding residue" evidence="13">
    <location>
        <position position="449"/>
    </location>
    <ligand>
        <name>heme</name>
        <dbReference type="ChEBI" id="CHEBI:30413"/>
    </ligand>
    <ligandPart>
        <name>Fe</name>
        <dbReference type="ChEBI" id="CHEBI:18248"/>
    </ligandPart>
</feature>
<evidence type="ECO:0000313" key="15">
    <source>
        <dbReference type="EMBL" id="KAF9068349.1"/>
    </source>
</evidence>
<evidence type="ECO:0000313" key="16">
    <source>
        <dbReference type="Proteomes" id="UP000772434"/>
    </source>
</evidence>
<evidence type="ECO:0000256" key="6">
    <source>
        <dbReference type="ARBA" id="ARBA00022692"/>
    </source>
</evidence>
<dbReference type="PROSITE" id="PS00086">
    <property type="entry name" value="CYTOCHROME_P450"/>
    <property type="match status" value="1"/>
</dbReference>
<evidence type="ECO:0000256" key="4">
    <source>
        <dbReference type="ARBA" id="ARBA00010617"/>
    </source>
</evidence>
<keyword evidence="5 13" id="KW-0349">Heme</keyword>
<dbReference type="GO" id="GO:0020037">
    <property type="term" value="F:heme binding"/>
    <property type="evidence" value="ECO:0007669"/>
    <property type="project" value="InterPro"/>
</dbReference>
<reference evidence="15" key="1">
    <citation type="submission" date="2020-11" db="EMBL/GenBank/DDBJ databases">
        <authorList>
            <consortium name="DOE Joint Genome Institute"/>
            <person name="Ahrendt S."/>
            <person name="Riley R."/>
            <person name="Andreopoulos W."/>
            <person name="Labutti K."/>
            <person name="Pangilinan J."/>
            <person name="Ruiz-Duenas F.J."/>
            <person name="Barrasa J.M."/>
            <person name="Sanchez-Garcia M."/>
            <person name="Camarero S."/>
            <person name="Miyauchi S."/>
            <person name="Serrano A."/>
            <person name="Linde D."/>
            <person name="Babiker R."/>
            <person name="Drula E."/>
            <person name="Ayuso-Fernandez I."/>
            <person name="Pacheco R."/>
            <person name="Padilla G."/>
            <person name="Ferreira P."/>
            <person name="Barriuso J."/>
            <person name="Kellner H."/>
            <person name="Castanera R."/>
            <person name="Alfaro M."/>
            <person name="Ramirez L."/>
            <person name="Pisabarro A.G."/>
            <person name="Kuo A."/>
            <person name="Tritt A."/>
            <person name="Lipzen A."/>
            <person name="He G."/>
            <person name="Yan M."/>
            <person name="Ng V."/>
            <person name="Cullen D."/>
            <person name="Martin F."/>
            <person name="Rosso M.-N."/>
            <person name="Henrissat B."/>
            <person name="Hibbett D."/>
            <person name="Martinez A.T."/>
            <person name="Grigoriev I.V."/>
        </authorList>
    </citation>
    <scope>NUCLEOTIDE SEQUENCE</scope>
    <source>
        <strain evidence="15">AH 40177</strain>
    </source>
</reference>
<evidence type="ECO:0000256" key="1">
    <source>
        <dbReference type="ARBA" id="ARBA00001971"/>
    </source>
</evidence>
<keyword evidence="12" id="KW-0472">Membrane</keyword>
<dbReference type="InterPro" id="IPR017972">
    <property type="entry name" value="Cyt_P450_CS"/>
</dbReference>
<dbReference type="GO" id="GO:0016020">
    <property type="term" value="C:membrane"/>
    <property type="evidence" value="ECO:0007669"/>
    <property type="project" value="UniProtKB-SubCell"/>
</dbReference>
<evidence type="ECO:0000256" key="12">
    <source>
        <dbReference type="ARBA" id="ARBA00023136"/>
    </source>
</evidence>
<keyword evidence="7 13" id="KW-0479">Metal-binding</keyword>